<accession>A0A6C0E439</accession>
<dbReference type="InterPro" id="IPR013078">
    <property type="entry name" value="His_Pase_superF_clade-1"/>
</dbReference>
<sequence length="408" mass="47697">MIDIDDTDNNSLWRNYDDQLAQPLITSNDNDNDNDNDKLNIDYKNSKNYLFFGHQYRFQNYVIDSINSLLPKKKKIKECSVLNNSILCLDVLPITNSNQVKFQLSLVYNGDMGSAKAGKVYCENMMETSYSVPQEKFNDTFKISRNDNTRQLKLFFVRHGFSEHNDKKTGKKNTSLLESGVDASIYSGIEFNKMYPSIKIEAVFVSDLIRTQETAGHFLSQLTDFNVNTPIIVLPCLHESVFADGLKQSLGFLYDNDNNDKGYGFENLTDCNIKEDHIEGDTNKTNIPFQGDRYRCYYITINNNNIPIDWQIYLNFYNGKMREPESWYNSDREHCRNNHFLGMFFNYLNSGGMFMFILKNRIKGDFYGGKKRRQTKKQRVMKSKKVRRVKKHNKKSKKVKRRSNKRKA</sequence>
<dbReference type="EMBL" id="MN739732">
    <property type="protein sequence ID" value="QHT23492.1"/>
    <property type="molecule type" value="Genomic_DNA"/>
</dbReference>
<feature type="region of interest" description="Disordered" evidence="1">
    <location>
        <begin position="368"/>
        <end position="408"/>
    </location>
</feature>
<evidence type="ECO:0000313" key="2">
    <source>
        <dbReference type="EMBL" id="QHT23492.1"/>
    </source>
</evidence>
<dbReference type="Pfam" id="PF00300">
    <property type="entry name" value="His_Phos_1"/>
    <property type="match status" value="1"/>
</dbReference>
<dbReference type="SUPFAM" id="SSF53254">
    <property type="entry name" value="Phosphoglycerate mutase-like"/>
    <property type="match status" value="1"/>
</dbReference>
<name>A0A6C0E439_9ZZZZ</name>
<protein>
    <submittedName>
        <fullName evidence="2">Uncharacterized protein</fullName>
    </submittedName>
</protein>
<reference evidence="2" key="1">
    <citation type="journal article" date="2020" name="Nature">
        <title>Giant virus diversity and host interactions through global metagenomics.</title>
        <authorList>
            <person name="Schulz F."/>
            <person name="Roux S."/>
            <person name="Paez-Espino D."/>
            <person name="Jungbluth S."/>
            <person name="Walsh D.A."/>
            <person name="Denef V.J."/>
            <person name="McMahon K.D."/>
            <person name="Konstantinidis K.T."/>
            <person name="Eloe-Fadrosh E.A."/>
            <person name="Kyrpides N.C."/>
            <person name="Woyke T."/>
        </authorList>
    </citation>
    <scope>NUCLEOTIDE SEQUENCE</scope>
    <source>
        <strain evidence="2">GVMAG-M-3300023179-116</strain>
    </source>
</reference>
<dbReference type="AlphaFoldDB" id="A0A6C0E439"/>
<feature type="compositionally biased region" description="Basic residues" evidence="1">
    <location>
        <begin position="369"/>
        <end position="408"/>
    </location>
</feature>
<dbReference type="InterPro" id="IPR029033">
    <property type="entry name" value="His_PPase_superfam"/>
</dbReference>
<evidence type="ECO:0000256" key="1">
    <source>
        <dbReference type="SAM" id="MobiDB-lite"/>
    </source>
</evidence>
<organism evidence="2">
    <name type="scientific">viral metagenome</name>
    <dbReference type="NCBI Taxonomy" id="1070528"/>
    <lineage>
        <taxon>unclassified sequences</taxon>
        <taxon>metagenomes</taxon>
        <taxon>organismal metagenomes</taxon>
    </lineage>
</organism>
<dbReference type="Gene3D" id="3.40.50.1240">
    <property type="entry name" value="Phosphoglycerate mutase-like"/>
    <property type="match status" value="1"/>
</dbReference>
<proteinExistence type="predicted"/>
<dbReference type="CDD" id="cd07067">
    <property type="entry name" value="HP_PGM_like"/>
    <property type="match status" value="1"/>
</dbReference>